<dbReference type="Proteomes" id="UP000286594">
    <property type="component" value="Unassembled WGS sequence"/>
</dbReference>
<evidence type="ECO:0008006" key="5">
    <source>
        <dbReference type="Google" id="ProtNLM"/>
    </source>
</evidence>
<evidence type="ECO:0000313" key="3">
    <source>
        <dbReference type="EMBL" id="RWR45889.1"/>
    </source>
</evidence>
<dbReference type="SUPFAM" id="SSF53474">
    <property type="entry name" value="alpha/beta-Hydrolases"/>
    <property type="match status" value="1"/>
</dbReference>
<comment type="caution">
    <text evidence="3">The sequence shown here is derived from an EMBL/GenBank/DDBJ whole genome shotgun (WGS) entry which is preliminary data.</text>
</comment>
<dbReference type="InterPro" id="IPR020845">
    <property type="entry name" value="AMP-binding_CS"/>
</dbReference>
<evidence type="ECO:0000313" key="4">
    <source>
        <dbReference type="Proteomes" id="UP000286594"/>
    </source>
</evidence>
<name>A0A443L9S6_9RHOB</name>
<dbReference type="GO" id="GO:0005737">
    <property type="term" value="C:cytoplasm"/>
    <property type="evidence" value="ECO:0007669"/>
    <property type="project" value="TreeGrafter"/>
</dbReference>
<dbReference type="InterPro" id="IPR045851">
    <property type="entry name" value="AMP-bd_C_sf"/>
</dbReference>
<reference evidence="3 4" key="1">
    <citation type="submission" date="2019-01" db="EMBL/GenBank/DDBJ databases">
        <title>Sinorhodobacter populi sp. nov. isolated from the symptomatic bark tissue of Populus euramericana canker.</title>
        <authorList>
            <person name="Xu G."/>
        </authorList>
    </citation>
    <scope>NUCLEOTIDE SEQUENCE [LARGE SCALE GENOMIC DNA]</scope>
    <source>
        <strain evidence="3 4">CCTCC AB2012026</strain>
    </source>
</reference>
<dbReference type="InterPro" id="IPR029058">
    <property type="entry name" value="AB_hydrolase_fold"/>
</dbReference>
<proteinExistence type="predicted"/>
<dbReference type="GO" id="GO:0043041">
    <property type="term" value="P:amino acid activation for nonribosomal peptide biosynthetic process"/>
    <property type="evidence" value="ECO:0007669"/>
    <property type="project" value="TreeGrafter"/>
</dbReference>
<dbReference type="Gene3D" id="3.40.50.1820">
    <property type="entry name" value="alpha/beta hydrolase"/>
    <property type="match status" value="2"/>
</dbReference>
<dbReference type="AlphaFoldDB" id="A0A443L9S6"/>
<dbReference type="SUPFAM" id="SSF56801">
    <property type="entry name" value="Acetyl-CoA synthetase-like"/>
    <property type="match status" value="1"/>
</dbReference>
<dbReference type="PANTHER" id="PTHR45527:SF1">
    <property type="entry name" value="FATTY ACID SYNTHASE"/>
    <property type="match status" value="1"/>
</dbReference>
<sequence>MSAPCPPVPGLAAADLAHPLWPRFARVAAARPAHPAILDEHGELSYAALLSLALRYGGVISARVPDGAPVALCLRTDRHVVAAMLGALFAGRPYVPLDPTYPADHLTRVITHSGAGLVIGEMPADLMPRAGTGPGKIGTVSAADVVTAAAATRGEARPESPAYVIYTSGSTGAPKGVWQDQRGLLHDILQYTQVVQPTCADRHSLLYSPCVNGALRDIYGALLTGATLCMSDLRGEGLHKVLHDLMARQVTILHAMPPVLRSLIRAASGPICPEARFLYTAGDRFLTEDLRTVRANLPEGCAIYTGIGSTECATLYRQWIVPGDFAPGCELVPVGFAVEQREMCLVDESGQEVAPGEIGQIRVSSPYIARGYWNDAALTQGSFLADPARPGWRSFQPGDLGRLRPDGLLEFLGRADRQIKIRGYRIEPAEIEAALRRRAGVADAVIVPRTRQGKTSLVAVVEPADGAHLDGGALRQELRQTLPAQLQPDRVVVLDRLPRLGNFKLDVTALRALLDRPGSPPVPSGGLPGRYLSLWEKILRRSIDPDAALDTIGADSLELLELELVLERELKISIRGAISPEATPRSLWHAALPAPERPPTRRGAPEEKLQALAALMAPSAGIPLDPDGLVRLYNHGGQRMPLLWCVNQVSEADALARALGTEQPLIAMRSLAGLGGEDRRAATGAVRQVAERYIEILLARDLPQCVAVGGNCQAVPVAFQIAAALSLAGHAIGSLIFLERMLPLPYGGRMLILFGRDSHRHNPAFQFADPTAGWGRYLRDGHCAIIDGTHGQFFRPENIGSLTEALRREIDAAAEGGWLPALARRAEMSVQIVSEGERRISIRLRNPNTLAFEAGEDSHIGLAVHALDRGEEDARPLRVPDQMIPLPRRVLPGAQIEITTALPVDRFGTGRYLVSLCEEGVGWFALTAGSDPVIRLP</sequence>
<dbReference type="RefSeq" id="WP_128150853.1">
    <property type="nucleotide sequence ID" value="NZ_SAVB01000022.1"/>
</dbReference>
<dbReference type="GO" id="GO:0044550">
    <property type="term" value="P:secondary metabolite biosynthetic process"/>
    <property type="evidence" value="ECO:0007669"/>
    <property type="project" value="TreeGrafter"/>
</dbReference>
<feature type="domain" description="AMP-dependent synthetase/ligase" evidence="1">
    <location>
        <begin position="24"/>
        <end position="373"/>
    </location>
</feature>
<dbReference type="InterPro" id="IPR025110">
    <property type="entry name" value="AMP-bd_C"/>
</dbReference>
<dbReference type="PROSITE" id="PS00455">
    <property type="entry name" value="AMP_BINDING"/>
    <property type="match status" value="1"/>
</dbReference>
<dbReference type="EMBL" id="SAVB01000022">
    <property type="protein sequence ID" value="RWR45889.1"/>
    <property type="molecule type" value="Genomic_DNA"/>
</dbReference>
<dbReference type="Gene3D" id="3.40.50.12780">
    <property type="entry name" value="N-terminal domain of ligase-like"/>
    <property type="match status" value="1"/>
</dbReference>
<dbReference type="GO" id="GO:0031177">
    <property type="term" value="F:phosphopantetheine binding"/>
    <property type="evidence" value="ECO:0007669"/>
    <property type="project" value="TreeGrafter"/>
</dbReference>
<accession>A0A443L9S6</accession>
<dbReference type="OrthoDB" id="9803968at2"/>
<evidence type="ECO:0000259" key="2">
    <source>
        <dbReference type="Pfam" id="PF13193"/>
    </source>
</evidence>
<gene>
    <name evidence="3" type="ORF">EOW65_15200</name>
</gene>
<dbReference type="Gene3D" id="3.30.300.30">
    <property type="match status" value="1"/>
</dbReference>
<feature type="domain" description="AMP-binding enzyme C-terminal" evidence="2">
    <location>
        <begin position="430"/>
        <end position="504"/>
    </location>
</feature>
<keyword evidence="4" id="KW-1185">Reference proteome</keyword>
<protein>
    <recommendedName>
        <fullName evidence="5">Amino acid adenylation domain-containing protein</fullName>
    </recommendedName>
</protein>
<dbReference type="InterPro" id="IPR042099">
    <property type="entry name" value="ANL_N_sf"/>
</dbReference>
<dbReference type="PANTHER" id="PTHR45527">
    <property type="entry name" value="NONRIBOSOMAL PEPTIDE SYNTHETASE"/>
    <property type="match status" value="1"/>
</dbReference>
<organism evidence="3 4">
    <name type="scientific">Paenirhodobacter ferrireducens</name>
    <dbReference type="NCBI Taxonomy" id="1215032"/>
    <lineage>
        <taxon>Bacteria</taxon>
        <taxon>Pseudomonadati</taxon>
        <taxon>Pseudomonadota</taxon>
        <taxon>Alphaproteobacteria</taxon>
        <taxon>Rhodobacterales</taxon>
        <taxon>Rhodobacter group</taxon>
        <taxon>Paenirhodobacter</taxon>
    </lineage>
</organism>
<dbReference type="Pfam" id="PF13193">
    <property type="entry name" value="AMP-binding_C"/>
    <property type="match status" value="1"/>
</dbReference>
<evidence type="ECO:0000259" key="1">
    <source>
        <dbReference type="Pfam" id="PF00501"/>
    </source>
</evidence>
<dbReference type="Pfam" id="PF00501">
    <property type="entry name" value="AMP-binding"/>
    <property type="match status" value="1"/>
</dbReference>
<dbReference type="InterPro" id="IPR000873">
    <property type="entry name" value="AMP-dep_synth/lig_dom"/>
</dbReference>